<dbReference type="Pfam" id="PF00080">
    <property type="entry name" value="Sod_Cu"/>
    <property type="match status" value="1"/>
</dbReference>
<keyword evidence="6" id="KW-1185">Reference proteome</keyword>
<evidence type="ECO:0000259" key="4">
    <source>
        <dbReference type="Pfam" id="PF00080"/>
    </source>
</evidence>
<dbReference type="InterPro" id="IPR036423">
    <property type="entry name" value="SOD-like_Cu/Zn_dom_sf"/>
</dbReference>
<comment type="similarity">
    <text evidence="3">Belongs to the Cu-Zn superoxide dismutase family.</text>
</comment>
<keyword evidence="3" id="KW-0560">Oxidoreductase</keyword>
<dbReference type="Gene3D" id="2.60.40.200">
    <property type="entry name" value="Superoxide dismutase, copper/zinc binding domain"/>
    <property type="match status" value="1"/>
</dbReference>
<evidence type="ECO:0000256" key="1">
    <source>
        <dbReference type="ARBA" id="ARBA00011738"/>
    </source>
</evidence>
<dbReference type="EMBL" id="JBFXLQ010000045">
    <property type="protein sequence ID" value="KAL2864047.1"/>
    <property type="molecule type" value="Genomic_DNA"/>
</dbReference>
<protein>
    <recommendedName>
        <fullName evidence="2 3">Superoxide dismutase [Cu-Zn]</fullName>
        <ecNumber evidence="3">1.15.1.1</ecNumber>
    </recommendedName>
</protein>
<comment type="caution">
    <text evidence="5">The sequence shown here is derived from an EMBL/GenBank/DDBJ whole genome shotgun (WGS) entry which is preliminary data.</text>
</comment>
<dbReference type="InterPro" id="IPR024134">
    <property type="entry name" value="SOD_Cu/Zn_/chaperone"/>
</dbReference>
<dbReference type="InterPro" id="IPR001424">
    <property type="entry name" value="SOD_Cu_Zn_dom"/>
</dbReference>
<accession>A0ABR4LI38</accession>
<evidence type="ECO:0000313" key="6">
    <source>
        <dbReference type="Proteomes" id="UP001610432"/>
    </source>
</evidence>
<sequence>MAAIHAIANITGIVSGIVSFSQANTGCGSQVSVGGVLQGLTPGLHGFHVHESPITNGNCTTAGSHFNPFDMNHGAPTAEIRHVGDLGNIKADSNGFAILNIEDSIIQLSGEQSILGLSVVIHADPDDLGLGGHSDSLTTGHAGDRVACADIVIPGA</sequence>
<dbReference type="InterPro" id="IPR018152">
    <property type="entry name" value="SOD_Cu/Zn_BS"/>
</dbReference>
<dbReference type="PROSITE" id="PS00332">
    <property type="entry name" value="SOD_CU_ZN_2"/>
    <property type="match status" value="1"/>
</dbReference>
<gene>
    <name evidence="5" type="ORF">BJX67DRAFT_384221</name>
</gene>
<dbReference type="EC" id="1.15.1.1" evidence="3"/>
<dbReference type="SUPFAM" id="SSF49329">
    <property type="entry name" value="Cu,Zn superoxide dismutase-like"/>
    <property type="match status" value="1"/>
</dbReference>
<name>A0ABR4LI38_9EURO</name>
<dbReference type="RefSeq" id="XP_070883026.1">
    <property type="nucleotide sequence ID" value="XM_071033625.1"/>
</dbReference>
<dbReference type="PRINTS" id="PR00068">
    <property type="entry name" value="CUZNDISMTASE"/>
</dbReference>
<evidence type="ECO:0000256" key="3">
    <source>
        <dbReference type="RuleBase" id="RU000393"/>
    </source>
</evidence>
<comment type="function">
    <text evidence="3">Destroys radicals which are normally produced within the cells and which are toxic to biological systems.</text>
</comment>
<keyword evidence="3" id="KW-0479">Metal-binding</keyword>
<proteinExistence type="inferred from homology"/>
<comment type="subunit">
    <text evidence="1">Homodimer.</text>
</comment>
<organism evidence="5 6">
    <name type="scientific">Aspergillus lucknowensis</name>
    <dbReference type="NCBI Taxonomy" id="176173"/>
    <lineage>
        <taxon>Eukaryota</taxon>
        <taxon>Fungi</taxon>
        <taxon>Dikarya</taxon>
        <taxon>Ascomycota</taxon>
        <taxon>Pezizomycotina</taxon>
        <taxon>Eurotiomycetes</taxon>
        <taxon>Eurotiomycetidae</taxon>
        <taxon>Eurotiales</taxon>
        <taxon>Aspergillaceae</taxon>
        <taxon>Aspergillus</taxon>
        <taxon>Aspergillus subgen. Nidulantes</taxon>
    </lineage>
</organism>
<reference evidence="5 6" key="1">
    <citation type="submission" date="2024-07" db="EMBL/GenBank/DDBJ databases">
        <title>Section-level genome sequencing and comparative genomics of Aspergillus sections Usti and Cavernicolus.</title>
        <authorList>
            <consortium name="Lawrence Berkeley National Laboratory"/>
            <person name="Nybo J.L."/>
            <person name="Vesth T.C."/>
            <person name="Theobald S."/>
            <person name="Frisvad J.C."/>
            <person name="Larsen T.O."/>
            <person name="Kjaerboelling I."/>
            <person name="Rothschild-Mancinelli K."/>
            <person name="Lyhne E.K."/>
            <person name="Kogle M.E."/>
            <person name="Barry K."/>
            <person name="Clum A."/>
            <person name="Na H."/>
            <person name="Ledsgaard L."/>
            <person name="Lin J."/>
            <person name="Lipzen A."/>
            <person name="Kuo A."/>
            <person name="Riley R."/>
            <person name="Mondo S."/>
            <person name="Labutti K."/>
            <person name="Haridas S."/>
            <person name="Pangalinan J."/>
            <person name="Salamov A.A."/>
            <person name="Simmons B.A."/>
            <person name="Magnuson J.K."/>
            <person name="Chen J."/>
            <person name="Drula E."/>
            <person name="Henrissat B."/>
            <person name="Wiebenga A."/>
            <person name="Lubbers R.J."/>
            <person name="Gomes A.C."/>
            <person name="Macurrencykelacurrency M.R."/>
            <person name="Stajich J."/>
            <person name="Grigoriev I.V."/>
            <person name="Mortensen U.H."/>
            <person name="De Vries R.P."/>
            <person name="Baker S.E."/>
            <person name="Andersen M.R."/>
        </authorList>
    </citation>
    <scope>NUCLEOTIDE SEQUENCE [LARGE SCALE GENOMIC DNA]</scope>
    <source>
        <strain evidence="5 6">CBS 449.75</strain>
    </source>
</reference>
<dbReference type="CDD" id="cd00305">
    <property type="entry name" value="Cu-Zn_Superoxide_Dismutase"/>
    <property type="match status" value="1"/>
</dbReference>
<dbReference type="Proteomes" id="UP001610432">
    <property type="component" value="Unassembled WGS sequence"/>
</dbReference>
<dbReference type="PANTHER" id="PTHR10003">
    <property type="entry name" value="SUPEROXIDE DISMUTASE CU-ZN -RELATED"/>
    <property type="match status" value="1"/>
</dbReference>
<keyword evidence="3" id="KW-0186">Copper</keyword>
<comment type="catalytic activity">
    <reaction evidence="3">
        <text>2 superoxide + 2 H(+) = H2O2 + O2</text>
        <dbReference type="Rhea" id="RHEA:20696"/>
        <dbReference type="ChEBI" id="CHEBI:15378"/>
        <dbReference type="ChEBI" id="CHEBI:15379"/>
        <dbReference type="ChEBI" id="CHEBI:16240"/>
        <dbReference type="ChEBI" id="CHEBI:18421"/>
        <dbReference type="EC" id="1.15.1.1"/>
    </reaction>
</comment>
<comment type="cofactor">
    <cofactor evidence="3">
        <name>Cu cation</name>
        <dbReference type="ChEBI" id="CHEBI:23378"/>
    </cofactor>
    <text evidence="3">Binds 1 copper ion per subunit.</text>
</comment>
<keyword evidence="3" id="KW-0862">Zinc</keyword>
<comment type="cofactor">
    <cofactor evidence="3">
        <name>Zn(2+)</name>
        <dbReference type="ChEBI" id="CHEBI:29105"/>
    </cofactor>
    <text evidence="3">Binds 1 zinc ion per subunit.</text>
</comment>
<evidence type="ECO:0000256" key="2">
    <source>
        <dbReference type="ARBA" id="ARBA00020928"/>
    </source>
</evidence>
<evidence type="ECO:0000313" key="5">
    <source>
        <dbReference type="EMBL" id="KAL2864047.1"/>
    </source>
</evidence>
<dbReference type="GeneID" id="98148697"/>
<feature type="domain" description="Superoxide dismutase copper/zinc binding" evidence="4">
    <location>
        <begin position="14"/>
        <end position="151"/>
    </location>
</feature>